<comment type="caution">
    <text evidence="2">The sequence shown here is derived from an EMBL/GenBank/DDBJ whole genome shotgun (WGS) entry which is preliminary data.</text>
</comment>
<sequence>MTRFVGILMMVFTLAVAGPVAAQQKTTTASGAILRTLDKVSGQVFDHTMQSGTGFDMGRLRVDLLECRYPSDNPAADAFAHVTVRDAGEDAPVYDGWMVASSPALSALDHSRYDVWVIRCKTS</sequence>
<gene>
    <name evidence="2" type="ORF">DI396_13525</name>
</gene>
<dbReference type="InterPro" id="IPR019225">
    <property type="entry name" value="DUF2155"/>
</dbReference>
<dbReference type="AlphaFoldDB" id="A0A2V4MMB6"/>
<accession>A0A2V4MMB6</accession>
<evidence type="ECO:0000313" key="2">
    <source>
        <dbReference type="EMBL" id="PYC46739.1"/>
    </source>
</evidence>
<dbReference type="Pfam" id="PF09923">
    <property type="entry name" value="DUF2155"/>
    <property type="match status" value="1"/>
</dbReference>
<keyword evidence="1" id="KW-0732">Signal</keyword>
<feature type="signal peptide" evidence="1">
    <location>
        <begin position="1"/>
        <end position="22"/>
    </location>
</feature>
<keyword evidence="3" id="KW-1185">Reference proteome</keyword>
<dbReference type="OrthoDB" id="9810376at2"/>
<reference evidence="2 3" key="1">
    <citation type="submission" date="2018-05" db="EMBL/GenBank/DDBJ databases">
        <title>Oceanovita maritima gen. nov., sp. nov., a marine bacterium in the family Rhodobacteraceae isolated from surface seawater of Lundu port Xiamen, China.</title>
        <authorList>
            <person name="Hetharua B.H."/>
            <person name="Min D."/>
            <person name="Liao H."/>
            <person name="Tian Y."/>
        </authorList>
    </citation>
    <scope>NUCLEOTIDE SEQUENCE [LARGE SCALE GENOMIC DNA]</scope>
    <source>
        <strain evidence="2 3">FSX-11</strain>
    </source>
</reference>
<dbReference type="EMBL" id="QFVT01000010">
    <property type="protein sequence ID" value="PYC46739.1"/>
    <property type="molecule type" value="Genomic_DNA"/>
</dbReference>
<evidence type="ECO:0000313" key="3">
    <source>
        <dbReference type="Proteomes" id="UP000248012"/>
    </source>
</evidence>
<organism evidence="2 3">
    <name type="scientific">Litorivita pollutaquae</name>
    <dbReference type="NCBI Taxonomy" id="2200892"/>
    <lineage>
        <taxon>Bacteria</taxon>
        <taxon>Pseudomonadati</taxon>
        <taxon>Pseudomonadota</taxon>
        <taxon>Alphaproteobacteria</taxon>
        <taxon>Rhodobacterales</taxon>
        <taxon>Paracoccaceae</taxon>
        <taxon>Litorivita</taxon>
    </lineage>
</organism>
<dbReference type="RefSeq" id="WP_110796741.1">
    <property type="nucleotide sequence ID" value="NZ_KZ826489.1"/>
</dbReference>
<dbReference type="Proteomes" id="UP000248012">
    <property type="component" value="Unassembled WGS sequence"/>
</dbReference>
<feature type="chain" id="PRO_5015983683" evidence="1">
    <location>
        <begin position="23"/>
        <end position="123"/>
    </location>
</feature>
<proteinExistence type="predicted"/>
<evidence type="ECO:0000256" key="1">
    <source>
        <dbReference type="SAM" id="SignalP"/>
    </source>
</evidence>
<name>A0A2V4MMB6_9RHOB</name>
<protein>
    <submittedName>
        <fullName evidence="2">DUF2155 domain-containing protein</fullName>
    </submittedName>
</protein>